<dbReference type="AlphaFoldDB" id="A0A0L6V378"/>
<dbReference type="VEuPathDB" id="FungiDB:VP01_2806g3"/>
<comment type="caution">
    <text evidence="2">The sequence shown here is derived from an EMBL/GenBank/DDBJ whole genome shotgun (WGS) entry which is preliminary data.</text>
</comment>
<keyword evidence="3" id="KW-1185">Reference proteome</keyword>
<dbReference type="OrthoDB" id="2507496at2759"/>
<dbReference type="Proteomes" id="UP000037035">
    <property type="component" value="Unassembled WGS sequence"/>
</dbReference>
<evidence type="ECO:0000256" key="1">
    <source>
        <dbReference type="SAM" id="MobiDB-lite"/>
    </source>
</evidence>
<evidence type="ECO:0000313" key="2">
    <source>
        <dbReference type="EMBL" id="KNZ54962.1"/>
    </source>
</evidence>
<sequence>MTQDSDFLPFLKAINSSPTCKIKIKITMEDPNKARNMKKEKSQADGLTLSYGPEKDQLAFERKQAQLAANVVANITARILDVYDSTTKLMQVKDPDNPNRSIWVNFQNLLPYATNKCYTPTWVSSSGGIMPPLLPTHLVKNHDNNDSTVNRTPPPLLDEEDLDPNDAEPGGLPQLV</sequence>
<name>A0A0L6V378_9BASI</name>
<feature type="compositionally biased region" description="Acidic residues" evidence="1">
    <location>
        <begin position="157"/>
        <end position="166"/>
    </location>
</feature>
<protein>
    <submittedName>
        <fullName evidence="2">Uncharacterized protein</fullName>
    </submittedName>
</protein>
<accession>A0A0L6V378</accession>
<dbReference type="EMBL" id="LAVV01007731">
    <property type="protein sequence ID" value="KNZ54962.1"/>
    <property type="molecule type" value="Genomic_DNA"/>
</dbReference>
<reference evidence="2 3" key="1">
    <citation type="submission" date="2015-08" db="EMBL/GenBank/DDBJ databases">
        <title>Next Generation Sequencing and Analysis of the Genome of Puccinia sorghi L Schw, the Causal Agent of Maize Common Rust.</title>
        <authorList>
            <person name="Rochi L."/>
            <person name="Burguener G."/>
            <person name="Darino M."/>
            <person name="Turjanski A."/>
            <person name="Kreff E."/>
            <person name="Dieguez M.J."/>
            <person name="Sacco F."/>
        </authorList>
    </citation>
    <scope>NUCLEOTIDE SEQUENCE [LARGE SCALE GENOMIC DNA]</scope>
    <source>
        <strain evidence="2 3">RO10H11247</strain>
    </source>
</reference>
<gene>
    <name evidence="2" type="ORF">VP01_2806g3</name>
</gene>
<organism evidence="2 3">
    <name type="scientific">Puccinia sorghi</name>
    <dbReference type="NCBI Taxonomy" id="27349"/>
    <lineage>
        <taxon>Eukaryota</taxon>
        <taxon>Fungi</taxon>
        <taxon>Dikarya</taxon>
        <taxon>Basidiomycota</taxon>
        <taxon>Pucciniomycotina</taxon>
        <taxon>Pucciniomycetes</taxon>
        <taxon>Pucciniales</taxon>
        <taxon>Pucciniaceae</taxon>
        <taxon>Puccinia</taxon>
    </lineage>
</organism>
<evidence type="ECO:0000313" key="3">
    <source>
        <dbReference type="Proteomes" id="UP000037035"/>
    </source>
</evidence>
<proteinExistence type="predicted"/>
<feature type="region of interest" description="Disordered" evidence="1">
    <location>
        <begin position="140"/>
        <end position="176"/>
    </location>
</feature>